<reference evidence="1 2" key="1">
    <citation type="submission" date="2024-10" db="EMBL/GenBank/DDBJ databases">
        <title>Updated reference genomes for cyclostephanoid diatoms.</title>
        <authorList>
            <person name="Roberts W.R."/>
            <person name="Alverson A.J."/>
        </authorList>
    </citation>
    <scope>NUCLEOTIDE SEQUENCE [LARGE SCALE GENOMIC DNA]</scope>
    <source>
        <strain evidence="1 2">AJA010-31</strain>
    </source>
</reference>
<proteinExistence type="predicted"/>
<dbReference type="Proteomes" id="UP001530400">
    <property type="component" value="Unassembled WGS sequence"/>
</dbReference>
<evidence type="ECO:0000313" key="1">
    <source>
        <dbReference type="EMBL" id="KAL3767093.1"/>
    </source>
</evidence>
<dbReference type="AlphaFoldDB" id="A0ABD3MVX9"/>
<comment type="caution">
    <text evidence="1">The sequence shown here is derived from an EMBL/GenBank/DDBJ whole genome shotgun (WGS) entry which is preliminary data.</text>
</comment>
<gene>
    <name evidence="1" type="ORF">ACHAWO_003400</name>
</gene>
<dbReference type="Gene3D" id="2.40.50.100">
    <property type="match status" value="1"/>
</dbReference>
<name>A0ABD3MVX9_9STRA</name>
<dbReference type="EMBL" id="JALLPJ020001374">
    <property type="protein sequence ID" value="KAL3767093.1"/>
    <property type="molecule type" value="Genomic_DNA"/>
</dbReference>
<protein>
    <submittedName>
        <fullName evidence="1">Uncharacterized protein</fullName>
    </submittedName>
</protein>
<evidence type="ECO:0000313" key="2">
    <source>
        <dbReference type="Proteomes" id="UP001530400"/>
    </source>
</evidence>
<keyword evidence="2" id="KW-1185">Reference proteome</keyword>
<accession>A0ABD3MVX9</accession>
<organism evidence="1 2">
    <name type="scientific">Cyclotella atomus</name>
    <dbReference type="NCBI Taxonomy" id="382360"/>
    <lineage>
        <taxon>Eukaryota</taxon>
        <taxon>Sar</taxon>
        <taxon>Stramenopiles</taxon>
        <taxon>Ochrophyta</taxon>
        <taxon>Bacillariophyta</taxon>
        <taxon>Coscinodiscophyceae</taxon>
        <taxon>Thalassiosirophycidae</taxon>
        <taxon>Stephanodiscales</taxon>
        <taxon>Stephanodiscaceae</taxon>
        <taxon>Cyclotella</taxon>
    </lineage>
</organism>
<sequence length="126" mass="14482">MRASAIINLASRKIITLPRLSPTHTSARLVKLLVPSRSHVIEYQPVLHLQCSPDMIADPADRVFPDHEPTMLLECMEEGIIHWNKEIETLDSSQLLEVGTILGEIIDEDDDREDEDWKWQAYLHDD</sequence>